<dbReference type="EMBL" id="JBEHHI010000001">
    <property type="protein sequence ID" value="MEX5727845.1"/>
    <property type="molecule type" value="Genomic_DNA"/>
</dbReference>
<proteinExistence type="predicted"/>
<evidence type="ECO:0008006" key="4">
    <source>
        <dbReference type="Google" id="ProtNLM"/>
    </source>
</evidence>
<name>A0ABV3XR89_9RHOB</name>
<reference evidence="2 3" key="1">
    <citation type="submission" date="2024-06" db="EMBL/GenBank/DDBJ databases">
        <title>Genome of Rhodovulum iodosum, a marine photoferrotroph.</title>
        <authorList>
            <person name="Bianchini G."/>
            <person name="Nikeleit V."/>
            <person name="Kappler A."/>
            <person name="Bryce C."/>
            <person name="Sanchez-Baracaldo P."/>
        </authorList>
    </citation>
    <scope>NUCLEOTIDE SEQUENCE [LARGE SCALE GENOMIC DNA]</scope>
    <source>
        <strain evidence="2 3">UT/N1</strain>
    </source>
</reference>
<feature type="region of interest" description="Disordered" evidence="1">
    <location>
        <begin position="81"/>
        <end position="106"/>
    </location>
</feature>
<organism evidence="2 3">
    <name type="scientific">Rhodovulum iodosum</name>
    <dbReference type="NCBI Taxonomy" id="68291"/>
    <lineage>
        <taxon>Bacteria</taxon>
        <taxon>Pseudomonadati</taxon>
        <taxon>Pseudomonadota</taxon>
        <taxon>Alphaproteobacteria</taxon>
        <taxon>Rhodobacterales</taxon>
        <taxon>Paracoccaceae</taxon>
        <taxon>Rhodovulum</taxon>
    </lineage>
</organism>
<evidence type="ECO:0000313" key="3">
    <source>
        <dbReference type="Proteomes" id="UP001560019"/>
    </source>
</evidence>
<protein>
    <recommendedName>
        <fullName evidence="4">DUF4177 domain-containing protein</fullName>
    </recommendedName>
</protein>
<accession>A0ABV3XR89</accession>
<comment type="caution">
    <text evidence="2">The sequence shown here is derived from an EMBL/GenBank/DDBJ whole genome shotgun (WGS) entry which is preliminary data.</text>
</comment>
<evidence type="ECO:0000256" key="1">
    <source>
        <dbReference type="SAM" id="MobiDB-lite"/>
    </source>
</evidence>
<sequence>MAHYEFKVVPAPDRVQPMVESPRRRDSFCETLQVLLNDLGAEGWDFVRVESLPLRHGFWSFRAPVEERCLMIFRRECAEAETETAKKAPTKSAPAPTQPQMASRKEVPHFVRTARLAETPTLKAVGKGTGSG</sequence>
<dbReference type="Proteomes" id="UP001560019">
    <property type="component" value="Unassembled WGS sequence"/>
</dbReference>
<evidence type="ECO:0000313" key="2">
    <source>
        <dbReference type="EMBL" id="MEX5727845.1"/>
    </source>
</evidence>
<gene>
    <name evidence="2" type="ORF">Ga0609869_001198</name>
</gene>
<keyword evidence="3" id="KW-1185">Reference proteome</keyword>